<keyword evidence="1" id="KW-0812">Transmembrane</keyword>
<dbReference type="VEuPathDB" id="PiroplasmaDB:BBBOND_0207150"/>
<gene>
    <name evidence="2" type="ORF">BBBOND_0207150</name>
</gene>
<keyword evidence="1" id="KW-1133">Transmembrane helix</keyword>
<organism evidence="2 3">
    <name type="scientific">Babesia bigemina</name>
    <dbReference type="NCBI Taxonomy" id="5866"/>
    <lineage>
        <taxon>Eukaryota</taxon>
        <taxon>Sar</taxon>
        <taxon>Alveolata</taxon>
        <taxon>Apicomplexa</taxon>
        <taxon>Aconoidasida</taxon>
        <taxon>Piroplasmida</taxon>
        <taxon>Babesiidae</taxon>
        <taxon>Babesia</taxon>
    </lineage>
</organism>
<dbReference type="Proteomes" id="UP000033188">
    <property type="component" value="Chromosome 2"/>
</dbReference>
<dbReference type="EMBL" id="LK391708">
    <property type="protein sequence ID" value="CDR95557.1"/>
    <property type="molecule type" value="Genomic_DNA"/>
</dbReference>
<name>A0A061D6B4_BABBI</name>
<proteinExistence type="predicted"/>
<dbReference type="OrthoDB" id="10336214at2759"/>
<dbReference type="OMA" id="GRRYGHF"/>
<feature type="transmembrane region" description="Helical" evidence="1">
    <location>
        <begin position="62"/>
        <end position="81"/>
    </location>
</feature>
<evidence type="ECO:0000313" key="3">
    <source>
        <dbReference type="Proteomes" id="UP000033188"/>
    </source>
</evidence>
<dbReference type="GeneID" id="24564098"/>
<dbReference type="KEGG" id="bbig:BBBOND_0207150"/>
<keyword evidence="1" id="KW-0472">Membrane</keyword>
<dbReference type="RefSeq" id="XP_012767743.1">
    <property type="nucleotide sequence ID" value="XM_012912289.1"/>
</dbReference>
<evidence type="ECO:0000256" key="1">
    <source>
        <dbReference type="SAM" id="Phobius"/>
    </source>
</evidence>
<protein>
    <submittedName>
        <fullName evidence="2">Uncharacterized protein</fullName>
    </submittedName>
</protein>
<evidence type="ECO:0000313" key="2">
    <source>
        <dbReference type="EMBL" id="CDR95557.1"/>
    </source>
</evidence>
<sequence length="113" mass="12062">MKGARFSSMLFGPAYGRLGGTSHALIPALMAGGLLGHLSTSSVGPIDVSFLRRHWYGSGSRPFFLGLFLGFGIGYIVYPSLSPYVSAWLAYVRGIVARFSRRGGKDGNGTDTQ</sequence>
<dbReference type="AlphaFoldDB" id="A0A061D6B4"/>
<accession>A0A061D6B4</accession>
<reference evidence="3" key="1">
    <citation type="submission" date="2014-06" db="EMBL/GenBank/DDBJ databases">
        <authorList>
            <person name="Aslett M."/>
            <person name="De Silva N."/>
        </authorList>
    </citation>
    <scope>NUCLEOTIDE SEQUENCE [LARGE SCALE GENOMIC DNA]</scope>
    <source>
        <strain evidence="3">Bond</strain>
    </source>
</reference>
<keyword evidence="3" id="KW-1185">Reference proteome</keyword>